<dbReference type="InterPro" id="IPR000719">
    <property type="entry name" value="Prot_kinase_dom"/>
</dbReference>
<keyword evidence="2" id="KW-0723">Serine/threonine-protein kinase</keyword>
<dbReference type="InterPro" id="IPR011009">
    <property type="entry name" value="Kinase-like_dom_sf"/>
</dbReference>
<protein>
    <submittedName>
        <fullName evidence="2">Serine/threonine protein kinase</fullName>
    </submittedName>
</protein>
<comment type="caution">
    <text evidence="2">The sequence shown here is derived from an EMBL/GenBank/DDBJ whole genome shotgun (WGS) entry which is preliminary data.</text>
</comment>
<dbReference type="InterPro" id="IPR051681">
    <property type="entry name" value="Ser/Thr_Kinases-Pseudokinases"/>
</dbReference>
<evidence type="ECO:0000259" key="1">
    <source>
        <dbReference type="PROSITE" id="PS50011"/>
    </source>
</evidence>
<dbReference type="Pfam" id="PF00069">
    <property type="entry name" value="Pkinase"/>
    <property type="match status" value="1"/>
</dbReference>
<keyword evidence="2" id="KW-0418">Kinase</keyword>
<dbReference type="InterPro" id="IPR008271">
    <property type="entry name" value="Ser/Thr_kinase_AS"/>
</dbReference>
<evidence type="ECO:0000313" key="2">
    <source>
        <dbReference type="EMBL" id="NJC73025.1"/>
    </source>
</evidence>
<dbReference type="EMBL" id="JAATVY010000024">
    <property type="protein sequence ID" value="NJC73025.1"/>
    <property type="molecule type" value="Genomic_DNA"/>
</dbReference>
<dbReference type="PROSITE" id="PS00108">
    <property type="entry name" value="PROTEIN_KINASE_ST"/>
    <property type="match status" value="1"/>
</dbReference>
<dbReference type="Gene3D" id="1.10.510.10">
    <property type="entry name" value="Transferase(Phosphotransferase) domain 1"/>
    <property type="match status" value="1"/>
</dbReference>
<dbReference type="CDD" id="cd14014">
    <property type="entry name" value="STKc_PknB_like"/>
    <property type="match status" value="1"/>
</dbReference>
<dbReference type="PANTHER" id="PTHR44329">
    <property type="entry name" value="SERINE/THREONINE-PROTEIN KINASE TNNI3K-RELATED"/>
    <property type="match status" value="1"/>
</dbReference>
<keyword evidence="3" id="KW-1185">Reference proteome</keyword>
<proteinExistence type="predicted"/>
<dbReference type="SUPFAM" id="SSF56112">
    <property type="entry name" value="Protein kinase-like (PK-like)"/>
    <property type="match status" value="1"/>
</dbReference>
<reference evidence="2 3" key="1">
    <citation type="submission" date="2020-03" db="EMBL/GenBank/DDBJ databases">
        <title>WGS of the type strain of Planosporangium spp.</title>
        <authorList>
            <person name="Thawai C."/>
        </authorList>
    </citation>
    <scope>NUCLEOTIDE SEQUENCE [LARGE SCALE GENOMIC DNA]</scope>
    <source>
        <strain evidence="2 3">TBRC 5610</strain>
    </source>
</reference>
<dbReference type="PROSITE" id="PS50011">
    <property type="entry name" value="PROTEIN_KINASE_DOM"/>
    <property type="match status" value="1"/>
</dbReference>
<dbReference type="Proteomes" id="UP000722989">
    <property type="component" value="Unassembled WGS sequence"/>
</dbReference>
<feature type="domain" description="Protein kinase" evidence="1">
    <location>
        <begin position="6"/>
        <end position="251"/>
    </location>
</feature>
<gene>
    <name evidence="2" type="ORF">HC031_25395</name>
</gene>
<name>A0ABX0Y6H2_9ACTN</name>
<dbReference type="GO" id="GO:0004674">
    <property type="term" value="F:protein serine/threonine kinase activity"/>
    <property type="evidence" value="ECO:0007669"/>
    <property type="project" value="UniProtKB-KW"/>
</dbReference>
<dbReference type="SMART" id="SM00220">
    <property type="entry name" value="S_TKc"/>
    <property type="match status" value="1"/>
</dbReference>
<evidence type="ECO:0000313" key="3">
    <source>
        <dbReference type="Proteomes" id="UP000722989"/>
    </source>
</evidence>
<organism evidence="2 3">
    <name type="scientific">Planosporangium thailandense</name>
    <dbReference type="NCBI Taxonomy" id="765197"/>
    <lineage>
        <taxon>Bacteria</taxon>
        <taxon>Bacillati</taxon>
        <taxon>Actinomycetota</taxon>
        <taxon>Actinomycetes</taxon>
        <taxon>Micromonosporales</taxon>
        <taxon>Micromonosporaceae</taxon>
        <taxon>Planosporangium</taxon>
    </lineage>
</organism>
<accession>A0ABX0Y6H2</accession>
<sequence>MQREWVIGEPIGDAAGFGRVFRASSADYPDAVAKFVPKMPGAERELLLADGLDGVGNVVPIIESGETQDDWVLIMPRAKKSLLAHIREYGAPLPIEDAVAVLSDVATALANLDGRVVHRDLKPANILLLNSRWCVADFGISRYAEATTAPDTRKLAWTAPYAAPEQWRAERATSATDVYAFGIIAFEMLASHRPFQGPEWHDFREQHLHAAPPALTGHPTALAALVEECLFKAPAARPSAANLLVRLERAVSVTSNSGIAALQEANRAEIARRSATDRAASASRSAAERRADLADAAGRILTRIGDALKDAVMEAAPSAALKVWPSGGWTLTLNEAELEFTLATKTALEPWGGWQPPAFDVVAHAAIGVTIPMDRYGYKGRSHSLWYCDAQEDGRYHWFETAFMLSPFQARTTARVPFARPPGIEAAKAIWNGIAEFQVAWPFTEVHLDDLGEFINRWAGWFAAGAQRALQHPTQIPEQNPQGSWRR</sequence>
<keyword evidence="2" id="KW-0808">Transferase</keyword>